<dbReference type="SUPFAM" id="SSF50475">
    <property type="entry name" value="FMN-binding split barrel"/>
    <property type="match status" value="1"/>
</dbReference>
<dbReference type="EMBL" id="VZPB01000063">
    <property type="protein sequence ID" value="KAB0575583.1"/>
    <property type="molecule type" value="Genomic_DNA"/>
</dbReference>
<evidence type="ECO:0000313" key="1">
    <source>
        <dbReference type="EMBL" id="KAB0575583.1"/>
    </source>
</evidence>
<dbReference type="PANTHER" id="PTHR35802">
    <property type="entry name" value="PROTEASE SYNTHASE AND SPORULATION PROTEIN PAI 2"/>
    <property type="match status" value="1"/>
</dbReference>
<keyword evidence="2" id="KW-1185">Reference proteome</keyword>
<name>A0A643F8G9_IDEDE</name>
<proteinExistence type="predicted"/>
<evidence type="ECO:0000313" key="2">
    <source>
        <dbReference type="Proteomes" id="UP000430120"/>
    </source>
</evidence>
<gene>
    <name evidence="1" type="ORF">F7Q92_18485</name>
</gene>
<dbReference type="Pfam" id="PF04299">
    <property type="entry name" value="FMN_bind_2"/>
    <property type="match status" value="1"/>
</dbReference>
<sequence length="208" mass="23135">MYLPAHFAEPRQDELHRLIQAHPLGTLVSHGADGLDANHLPFLLDAQAGEAGTLLAHVARANPLWQTLTDGAAVLAVFHGPQGYISPSWYPGKQDAHRRVPTWNYEVVHAHGTLHVHEDEKFLRRVLALLTRTHEAAQPQPWKMGDAPADYLDEQLQRIVGIELRITRLVGKRKLGQNHELRDREGAIQGLDARGQGALAQAMRDTLP</sequence>
<reference evidence="1 2" key="1">
    <citation type="submission" date="2019-09" db="EMBL/GenBank/DDBJ databases">
        <title>Draft genome sequences of 48 bacterial type strains from the CCUG.</title>
        <authorList>
            <person name="Tunovic T."/>
            <person name="Pineiro-Iglesias B."/>
            <person name="Unosson C."/>
            <person name="Inganas E."/>
            <person name="Ohlen M."/>
            <person name="Cardew S."/>
            <person name="Jensie-Markopoulos S."/>
            <person name="Salva-Serra F."/>
            <person name="Jaen-Luchoro D."/>
            <person name="Karlsson R."/>
            <person name="Svensson-Stadler L."/>
            <person name="Chun J."/>
            <person name="Moore E."/>
        </authorList>
    </citation>
    <scope>NUCLEOTIDE SEQUENCE [LARGE SCALE GENOMIC DNA]</scope>
    <source>
        <strain evidence="1 2">CCUG 30977</strain>
    </source>
</reference>
<dbReference type="PIRSF" id="PIRSF010372">
    <property type="entry name" value="PaiB"/>
    <property type="match status" value="1"/>
</dbReference>
<dbReference type="InterPro" id="IPR012349">
    <property type="entry name" value="Split_barrel_FMN-bd"/>
</dbReference>
<dbReference type="PANTHER" id="PTHR35802:SF1">
    <property type="entry name" value="PROTEASE SYNTHASE AND SPORULATION PROTEIN PAI 2"/>
    <property type="match status" value="1"/>
</dbReference>
<accession>A0A643F8G9</accession>
<dbReference type="Gene3D" id="2.30.110.10">
    <property type="entry name" value="Electron Transport, Fmn-binding Protein, Chain A"/>
    <property type="match status" value="1"/>
</dbReference>
<organism evidence="1 2">
    <name type="scientific">Ideonella dechloratans</name>
    <dbReference type="NCBI Taxonomy" id="36863"/>
    <lineage>
        <taxon>Bacteria</taxon>
        <taxon>Pseudomonadati</taxon>
        <taxon>Pseudomonadota</taxon>
        <taxon>Betaproteobacteria</taxon>
        <taxon>Burkholderiales</taxon>
        <taxon>Sphaerotilaceae</taxon>
        <taxon>Ideonella</taxon>
    </lineage>
</organism>
<dbReference type="RefSeq" id="WP_151125569.1">
    <property type="nucleotide sequence ID" value="NZ_CP088082.1"/>
</dbReference>
<protein>
    <submittedName>
        <fullName evidence="1">FMN-binding negative transcriptional regulator</fullName>
    </submittedName>
</protein>
<comment type="caution">
    <text evidence="1">The sequence shown here is derived from an EMBL/GenBank/DDBJ whole genome shotgun (WGS) entry which is preliminary data.</text>
</comment>
<dbReference type="Proteomes" id="UP000430120">
    <property type="component" value="Unassembled WGS sequence"/>
</dbReference>
<dbReference type="InterPro" id="IPR007396">
    <property type="entry name" value="TR_PAI2-type"/>
</dbReference>
<dbReference type="OrthoDB" id="9794948at2"/>
<dbReference type="AlphaFoldDB" id="A0A643F8G9"/>